<dbReference type="RefSeq" id="WP_237378885.1">
    <property type="nucleotide sequence ID" value="NZ_CP071793.1"/>
</dbReference>
<dbReference type="Proteomes" id="UP000663929">
    <property type="component" value="Chromosome"/>
</dbReference>
<dbReference type="KEGG" id="scor:J3U87_26970"/>
<dbReference type="PRINTS" id="PR00080">
    <property type="entry name" value="SDRFAMILY"/>
</dbReference>
<sequence>MNSATAKKKVALITGASSGLGKAFAKALLREGMVVYAVARRLDAMTDLVRFGAITLKMDITVDDEVRAVVETIERDHGGVDVLINNAGFGLYGAMEDVAIDDARYQFEVNLFGLARLTQLVLPSMRIKQAGKIINISSMGGKVYTPLGSWYHATKHALEGWSDCLRLELSPFNIDVVVIEPGAIQTEFGSVMMDPMVQRSGKGPYGDMANAMAAATEASYQSGGASDPSVIVKLILKAVRASKPKTRYVAGKYARPMMFIRKWFGDRVFDRIVLSMVH</sequence>
<accession>A0A8A4TJ69</accession>
<gene>
    <name evidence="4" type="ORF">J3U87_26970</name>
</gene>
<dbReference type="Gene3D" id="3.40.50.720">
    <property type="entry name" value="NAD(P)-binding Rossmann-like Domain"/>
    <property type="match status" value="1"/>
</dbReference>
<evidence type="ECO:0000256" key="2">
    <source>
        <dbReference type="ARBA" id="ARBA00023002"/>
    </source>
</evidence>
<dbReference type="AlphaFoldDB" id="A0A8A4TJ69"/>
<dbReference type="NCBIfam" id="NF004826">
    <property type="entry name" value="PRK06182.1"/>
    <property type="match status" value="1"/>
</dbReference>
<dbReference type="PANTHER" id="PTHR44169:SF6">
    <property type="entry name" value="NADPH-DEPENDENT 1-ACYLDIHYDROXYACETONE PHOSPHATE REDUCTASE"/>
    <property type="match status" value="1"/>
</dbReference>
<dbReference type="GO" id="GO:0016491">
    <property type="term" value="F:oxidoreductase activity"/>
    <property type="evidence" value="ECO:0007669"/>
    <property type="project" value="UniProtKB-KW"/>
</dbReference>
<keyword evidence="2" id="KW-0560">Oxidoreductase</keyword>
<evidence type="ECO:0000313" key="5">
    <source>
        <dbReference type="Proteomes" id="UP000663929"/>
    </source>
</evidence>
<keyword evidence="5" id="KW-1185">Reference proteome</keyword>
<name>A0A8A4TJ69_SULCO</name>
<dbReference type="Pfam" id="PF00106">
    <property type="entry name" value="adh_short"/>
    <property type="match status" value="1"/>
</dbReference>
<comment type="similarity">
    <text evidence="1 3">Belongs to the short-chain dehydrogenases/reductases (SDR) family.</text>
</comment>
<evidence type="ECO:0000313" key="4">
    <source>
        <dbReference type="EMBL" id="QTD49244.1"/>
    </source>
</evidence>
<dbReference type="SUPFAM" id="SSF51735">
    <property type="entry name" value="NAD(P)-binding Rossmann-fold domains"/>
    <property type="match status" value="1"/>
</dbReference>
<dbReference type="CDD" id="cd05374">
    <property type="entry name" value="17beta-HSD-like_SDR_c"/>
    <property type="match status" value="1"/>
</dbReference>
<protein>
    <submittedName>
        <fullName evidence="4">SDR family NAD(P)-dependent oxidoreductase</fullName>
    </submittedName>
</protein>
<evidence type="ECO:0000256" key="1">
    <source>
        <dbReference type="ARBA" id="ARBA00006484"/>
    </source>
</evidence>
<dbReference type="PRINTS" id="PR00081">
    <property type="entry name" value="GDHRDH"/>
</dbReference>
<proteinExistence type="inferred from homology"/>
<dbReference type="InterPro" id="IPR036291">
    <property type="entry name" value="NAD(P)-bd_dom_sf"/>
</dbReference>
<reference evidence="4" key="1">
    <citation type="submission" date="2021-03" db="EMBL/GenBank/DDBJ databases">
        <title>Acanthopleuribacteraceae sp. M133.</title>
        <authorList>
            <person name="Wang G."/>
        </authorList>
    </citation>
    <scope>NUCLEOTIDE SEQUENCE</scope>
    <source>
        <strain evidence="4">M133</strain>
    </source>
</reference>
<dbReference type="PANTHER" id="PTHR44169">
    <property type="entry name" value="NADPH-DEPENDENT 1-ACYLDIHYDROXYACETONE PHOSPHATE REDUCTASE"/>
    <property type="match status" value="1"/>
</dbReference>
<dbReference type="InterPro" id="IPR002347">
    <property type="entry name" value="SDR_fam"/>
</dbReference>
<evidence type="ECO:0000256" key="3">
    <source>
        <dbReference type="RuleBase" id="RU000363"/>
    </source>
</evidence>
<organism evidence="4 5">
    <name type="scientific">Sulfidibacter corallicola</name>
    <dbReference type="NCBI Taxonomy" id="2818388"/>
    <lineage>
        <taxon>Bacteria</taxon>
        <taxon>Pseudomonadati</taxon>
        <taxon>Acidobacteriota</taxon>
        <taxon>Holophagae</taxon>
        <taxon>Acanthopleuribacterales</taxon>
        <taxon>Acanthopleuribacteraceae</taxon>
        <taxon>Sulfidibacter</taxon>
    </lineage>
</organism>
<dbReference type="EMBL" id="CP071793">
    <property type="protein sequence ID" value="QTD49244.1"/>
    <property type="molecule type" value="Genomic_DNA"/>
</dbReference>